<evidence type="ECO:0000313" key="2">
    <source>
        <dbReference type="Proteomes" id="UP000032544"/>
    </source>
</evidence>
<organism evidence="1 2">
    <name type="scientific">Draconibacterium sediminis</name>
    <dbReference type="NCBI Taxonomy" id="1544798"/>
    <lineage>
        <taxon>Bacteria</taxon>
        <taxon>Pseudomonadati</taxon>
        <taxon>Bacteroidota</taxon>
        <taxon>Bacteroidia</taxon>
        <taxon>Marinilabiliales</taxon>
        <taxon>Prolixibacteraceae</taxon>
        <taxon>Draconibacterium</taxon>
    </lineage>
</organism>
<dbReference type="InterPro" id="IPR011990">
    <property type="entry name" value="TPR-like_helical_dom_sf"/>
</dbReference>
<gene>
    <name evidence="1" type="ORF">LH29_11720</name>
</gene>
<evidence type="ECO:0000313" key="1">
    <source>
        <dbReference type="EMBL" id="KJF43744.1"/>
    </source>
</evidence>
<proteinExistence type="predicted"/>
<comment type="caution">
    <text evidence="1">The sequence shown here is derived from an EMBL/GenBank/DDBJ whole genome shotgun (WGS) entry which is preliminary data.</text>
</comment>
<dbReference type="Gene3D" id="1.25.40.10">
    <property type="entry name" value="Tetratricopeptide repeat domain"/>
    <property type="match status" value="1"/>
</dbReference>
<dbReference type="InterPro" id="IPR045921">
    <property type="entry name" value="DUF6340"/>
</dbReference>
<dbReference type="Pfam" id="PF19867">
    <property type="entry name" value="DUF6340"/>
    <property type="match status" value="1"/>
</dbReference>
<evidence type="ECO:0008006" key="3">
    <source>
        <dbReference type="Google" id="ProtNLM"/>
    </source>
</evidence>
<dbReference type="Proteomes" id="UP000032544">
    <property type="component" value="Unassembled WGS sequence"/>
</dbReference>
<dbReference type="OrthoDB" id="1115705at2"/>
<name>A0A0D8JAK0_9BACT</name>
<dbReference type="EMBL" id="JRHC01000002">
    <property type="protein sequence ID" value="KJF43744.1"/>
    <property type="molecule type" value="Genomic_DNA"/>
</dbReference>
<keyword evidence="2" id="KW-1185">Reference proteome</keyword>
<dbReference type="SUPFAM" id="SSF48452">
    <property type="entry name" value="TPR-like"/>
    <property type="match status" value="1"/>
</dbReference>
<dbReference type="STRING" id="1544798.LH29_11720"/>
<dbReference type="PROSITE" id="PS51257">
    <property type="entry name" value="PROKAR_LIPOPROTEIN"/>
    <property type="match status" value="1"/>
</dbReference>
<reference evidence="1 2" key="1">
    <citation type="submission" date="2014-09" db="EMBL/GenBank/DDBJ databases">
        <title>Draft Genome Sequence of Draconibacterium sp. JN14CK-3.</title>
        <authorList>
            <person name="Dong C."/>
            <person name="Lai Q."/>
            <person name="Shao Z."/>
        </authorList>
    </citation>
    <scope>NUCLEOTIDE SEQUENCE [LARGE SCALE GENOMIC DNA]</scope>
    <source>
        <strain evidence="1 2">JN14CK-3</strain>
    </source>
</reference>
<protein>
    <recommendedName>
        <fullName evidence="3">Tetratricopeptide repeat protein</fullName>
    </recommendedName>
</protein>
<dbReference type="RefSeq" id="WP_045029658.1">
    <property type="nucleotide sequence ID" value="NZ_JRHC01000002.1"/>
</dbReference>
<dbReference type="AlphaFoldDB" id="A0A0D8JAK0"/>
<sequence length="339" mass="39520">MNRLILWTILLLSTVSCTVYKDYPIEIYKPGEILYPANAENVAIVYRNFKYSSDTLIHYFQDDFRLKKAKNDPKNLDSILVNLSMSELAKNLKEKNAFKEIRIFPELFEPHTGDKLPALNMEMVQQLARKTNTDLVISLETYSCFYSEYSTTAEMPTKSNEVITAAVWAVYSPFEQRLIERKTMIDTIFWNGYDANGNYNRKAKLPPRITALKIASQMVGENYSKRFFASWENVNRMYSVPPLPDFAMADEYVQKGDWDNAIMLWKRYADDSNGKMAINARYNLALGYEMKDDFETAEKWLNAALQIATAYNSKEELKMIFKYQQLLAKRKKDILRLNQ</sequence>
<accession>A0A0D8JAK0</accession>